<comment type="caution">
    <text evidence="1">The sequence shown here is derived from an EMBL/GenBank/DDBJ whole genome shotgun (WGS) entry which is preliminary data.</text>
</comment>
<evidence type="ECO:0000313" key="2">
    <source>
        <dbReference type="Proteomes" id="UP001060085"/>
    </source>
</evidence>
<sequence length="141" mass="16185">MERYSNGDDHSSSRRGGGGEEEEEEEEEIAGMTSCWGRLKLMLPWKRRSKRVHRIMQENNNSSSMDMECGGGGGGRFNRIKRPQKRIRGKQKDGSFRYSPLSYAQNFDEWVEENEDDSSVLVHNFSSRFAAPYSHKKASSN</sequence>
<dbReference type="EMBL" id="CM044707">
    <property type="protein sequence ID" value="KAI5655071.1"/>
    <property type="molecule type" value="Genomic_DNA"/>
</dbReference>
<proteinExistence type="predicted"/>
<name>A0ACC0A3C2_CATRO</name>
<evidence type="ECO:0000313" key="1">
    <source>
        <dbReference type="EMBL" id="KAI5655071.1"/>
    </source>
</evidence>
<organism evidence="1 2">
    <name type="scientific">Catharanthus roseus</name>
    <name type="common">Madagascar periwinkle</name>
    <name type="synonym">Vinca rosea</name>
    <dbReference type="NCBI Taxonomy" id="4058"/>
    <lineage>
        <taxon>Eukaryota</taxon>
        <taxon>Viridiplantae</taxon>
        <taxon>Streptophyta</taxon>
        <taxon>Embryophyta</taxon>
        <taxon>Tracheophyta</taxon>
        <taxon>Spermatophyta</taxon>
        <taxon>Magnoliopsida</taxon>
        <taxon>eudicotyledons</taxon>
        <taxon>Gunneridae</taxon>
        <taxon>Pentapetalae</taxon>
        <taxon>asterids</taxon>
        <taxon>lamiids</taxon>
        <taxon>Gentianales</taxon>
        <taxon>Apocynaceae</taxon>
        <taxon>Rauvolfioideae</taxon>
        <taxon>Vinceae</taxon>
        <taxon>Catharanthinae</taxon>
        <taxon>Catharanthus</taxon>
    </lineage>
</organism>
<gene>
    <name evidence="1" type="ORF">M9H77_32258</name>
</gene>
<accession>A0ACC0A3C2</accession>
<protein>
    <submittedName>
        <fullName evidence="1">Uncharacterized protein</fullName>
    </submittedName>
</protein>
<dbReference type="Proteomes" id="UP001060085">
    <property type="component" value="Linkage Group LG07"/>
</dbReference>
<keyword evidence="2" id="KW-1185">Reference proteome</keyword>
<reference evidence="2" key="1">
    <citation type="journal article" date="2023" name="Nat. Plants">
        <title>Single-cell RNA sequencing provides a high-resolution roadmap for understanding the multicellular compartmentation of specialized metabolism.</title>
        <authorList>
            <person name="Sun S."/>
            <person name="Shen X."/>
            <person name="Li Y."/>
            <person name="Li Y."/>
            <person name="Wang S."/>
            <person name="Li R."/>
            <person name="Zhang H."/>
            <person name="Shen G."/>
            <person name="Guo B."/>
            <person name="Wei J."/>
            <person name="Xu J."/>
            <person name="St-Pierre B."/>
            <person name="Chen S."/>
            <person name="Sun C."/>
        </authorList>
    </citation>
    <scope>NUCLEOTIDE SEQUENCE [LARGE SCALE GENOMIC DNA]</scope>
</reference>